<accession>A0A7X2TEG0</accession>
<gene>
    <name evidence="8" type="ORF">FYJ51_01600</name>
</gene>
<dbReference type="SUPFAM" id="SSF52172">
    <property type="entry name" value="CheY-like"/>
    <property type="match status" value="1"/>
</dbReference>
<dbReference type="InterPro" id="IPR001789">
    <property type="entry name" value="Sig_transdc_resp-reg_receiver"/>
</dbReference>
<dbReference type="Gene3D" id="1.10.10.10">
    <property type="entry name" value="Winged helix-like DNA-binding domain superfamily/Winged helix DNA-binding domain"/>
    <property type="match status" value="1"/>
</dbReference>
<feature type="modified residue" description="4-aspartylphosphate" evidence="4">
    <location>
        <position position="53"/>
    </location>
</feature>
<evidence type="ECO:0000256" key="2">
    <source>
        <dbReference type="ARBA" id="ARBA00023125"/>
    </source>
</evidence>
<name>A0A7X2TEG0_9FIRM</name>
<dbReference type="AlphaFoldDB" id="A0A7X2TEG0"/>
<keyword evidence="1" id="KW-0805">Transcription regulation</keyword>
<keyword evidence="9" id="KW-1185">Reference proteome</keyword>
<dbReference type="CDD" id="cd17574">
    <property type="entry name" value="REC_OmpR"/>
    <property type="match status" value="1"/>
</dbReference>
<keyword evidence="2 5" id="KW-0238">DNA-binding</keyword>
<evidence type="ECO:0000313" key="9">
    <source>
        <dbReference type="Proteomes" id="UP000461880"/>
    </source>
</evidence>
<evidence type="ECO:0000313" key="8">
    <source>
        <dbReference type="EMBL" id="MSS57604.1"/>
    </source>
</evidence>
<reference evidence="8 9" key="1">
    <citation type="submission" date="2019-08" db="EMBL/GenBank/DDBJ databases">
        <title>In-depth cultivation of the pig gut microbiome towards novel bacterial diversity and tailored functional studies.</title>
        <authorList>
            <person name="Wylensek D."/>
            <person name="Hitch T.C.A."/>
            <person name="Clavel T."/>
        </authorList>
    </citation>
    <scope>NUCLEOTIDE SEQUENCE [LARGE SCALE GENOMIC DNA]</scope>
    <source>
        <strain evidence="8 9">Oil+RF-744-GAM-WT-6</strain>
    </source>
</reference>
<dbReference type="Gene3D" id="6.10.250.690">
    <property type="match status" value="1"/>
</dbReference>
<dbReference type="GO" id="GO:0000156">
    <property type="term" value="F:phosphorelay response regulator activity"/>
    <property type="evidence" value="ECO:0007669"/>
    <property type="project" value="TreeGrafter"/>
</dbReference>
<dbReference type="PROSITE" id="PS51755">
    <property type="entry name" value="OMPR_PHOB"/>
    <property type="match status" value="1"/>
</dbReference>
<dbReference type="InterPro" id="IPR001867">
    <property type="entry name" value="OmpR/PhoB-type_DNA-bd"/>
</dbReference>
<dbReference type="InterPro" id="IPR036388">
    <property type="entry name" value="WH-like_DNA-bd_sf"/>
</dbReference>
<dbReference type="Pfam" id="PF00072">
    <property type="entry name" value="Response_reg"/>
    <property type="match status" value="1"/>
</dbReference>
<dbReference type="SUPFAM" id="SSF46894">
    <property type="entry name" value="C-terminal effector domain of the bipartite response regulators"/>
    <property type="match status" value="1"/>
</dbReference>
<dbReference type="InterPro" id="IPR016032">
    <property type="entry name" value="Sig_transdc_resp-reg_C-effctor"/>
</dbReference>
<organism evidence="8 9">
    <name type="scientific">Stecheria intestinalis</name>
    <dbReference type="NCBI Taxonomy" id="2606630"/>
    <lineage>
        <taxon>Bacteria</taxon>
        <taxon>Bacillati</taxon>
        <taxon>Bacillota</taxon>
        <taxon>Erysipelotrichia</taxon>
        <taxon>Erysipelotrichales</taxon>
        <taxon>Erysipelotrichaceae</taxon>
        <taxon>Stecheria</taxon>
    </lineage>
</organism>
<dbReference type="SMART" id="SM00448">
    <property type="entry name" value="REC"/>
    <property type="match status" value="1"/>
</dbReference>
<evidence type="ECO:0000259" key="7">
    <source>
        <dbReference type="PROSITE" id="PS51755"/>
    </source>
</evidence>
<evidence type="ECO:0000256" key="5">
    <source>
        <dbReference type="PROSITE-ProRule" id="PRU01091"/>
    </source>
</evidence>
<keyword evidence="3" id="KW-0804">Transcription</keyword>
<dbReference type="Pfam" id="PF00486">
    <property type="entry name" value="Trans_reg_C"/>
    <property type="match status" value="1"/>
</dbReference>
<protein>
    <submittedName>
        <fullName evidence="8">Response regulator transcription factor</fullName>
    </submittedName>
</protein>
<dbReference type="PANTHER" id="PTHR48111:SF24">
    <property type="entry name" value="TRANSCRIPTIONAL REGULATORY PROTEIN CSSR"/>
    <property type="match status" value="1"/>
</dbReference>
<dbReference type="Gene3D" id="3.40.50.2300">
    <property type="match status" value="1"/>
</dbReference>
<evidence type="ECO:0000259" key="6">
    <source>
        <dbReference type="PROSITE" id="PS50110"/>
    </source>
</evidence>
<evidence type="ECO:0000256" key="4">
    <source>
        <dbReference type="PROSITE-ProRule" id="PRU00169"/>
    </source>
</evidence>
<feature type="domain" description="OmpR/PhoB-type" evidence="7">
    <location>
        <begin position="126"/>
        <end position="220"/>
    </location>
</feature>
<dbReference type="GO" id="GO:0006355">
    <property type="term" value="P:regulation of DNA-templated transcription"/>
    <property type="evidence" value="ECO:0007669"/>
    <property type="project" value="InterPro"/>
</dbReference>
<evidence type="ECO:0000256" key="1">
    <source>
        <dbReference type="ARBA" id="ARBA00023015"/>
    </source>
</evidence>
<dbReference type="EMBL" id="VUMN01000002">
    <property type="protein sequence ID" value="MSS57604.1"/>
    <property type="molecule type" value="Genomic_DNA"/>
</dbReference>
<dbReference type="InterPro" id="IPR011006">
    <property type="entry name" value="CheY-like_superfamily"/>
</dbReference>
<dbReference type="GO" id="GO:0005829">
    <property type="term" value="C:cytosol"/>
    <property type="evidence" value="ECO:0007669"/>
    <property type="project" value="TreeGrafter"/>
</dbReference>
<evidence type="ECO:0000256" key="3">
    <source>
        <dbReference type="ARBA" id="ARBA00023163"/>
    </source>
</evidence>
<sequence length="220" mass="25905">MKKVISIVEDEKDLNELVKQYLQKEGYEVRSYLTFDEAQLHTGDDDVHLWILDIMLGDKSGFDLIEEIRRVNPEVPVIFMSARDKEFDRIIGLEKGSDDYITKPFSPKELVLRVNNVIRRTYKDEETRLETDGYSIDESKRTVYDRDGNVIDLTTKEFELLMLFVKNRGTAFSRDQILEKVWETNYFGSDRVVDDTLRRLRKKMPDLSIHTIYGFGYRLG</sequence>
<dbReference type="RefSeq" id="WP_105304934.1">
    <property type="nucleotide sequence ID" value="NZ_JAQXPC010000113.1"/>
</dbReference>
<dbReference type="Proteomes" id="UP000461880">
    <property type="component" value="Unassembled WGS sequence"/>
</dbReference>
<dbReference type="GO" id="GO:0000976">
    <property type="term" value="F:transcription cis-regulatory region binding"/>
    <property type="evidence" value="ECO:0007669"/>
    <property type="project" value="TreeGrafter"/>
</dbReference>
<keyword evidence="4" id="KW-0597">Phosphoprotein</keyword>
<dbReference type="PANTHER" id="PTHR48111">
    <property type="entry name" value="REGULATOR OF RPOS"/>
    <property type="match status" value="1"/>
</dbReference>
<dbReference type="InterPro" id="IPR039420">
    <property type="entry name" value="WalR-like"/>
</dbReference>
<dbReference type="PROSITE" id="PS50110">
    <property type="entry name" value="RESPONSE_REGULATORY"/>
    <property type="match status" value="1"/>
</dbReference>
<dbReference type="GO" id="GO:0032993">
    <property type="term" value="C:protein-DNA complex"/>
    <property type="evidence" value="ECO:0007669"/>
    <property type="project" value="TreeGrafter"/>
</dbReference>
<feature type="domain" description="Response regulatory" evidence="6">
    <location>
        <begin position="4"/>
        <end position="118"/>
    </location>
</feature>
<dbReference type="CDD" id="cd00383">
    <property type="entry name" value="trans_reg_C"/>
    <property type="match status" value="1"/>
</dbReference>
<comment type="caution">
    <text evidence="8">The sequence shown here is derived from an EMBL/GenBank/DDBJ whole genome shotgun (WGS) entry which is preliminary data.</text>
</comment>
<feature type="DNA-binding region" description="OmpR/PhoB-type" evidence="5">
    <location>
        <begin position="126"/>
        <end position="220"/>
    </location>
</feature>
<proteinExistence type="predicted"/>
<dbReference type="SMART" id="SM00862">
    <property type="entry name" value="Trans_reg_C"/>
    <property type="match status" value="1"/>
</dbReference>